<dbReference type="InterPro" id="IPR025518">
    <property type="entry name" value="DUF4406"/>
</dbReference>
<dbReference type="Proteomes" id="UP000037594">
    <property type="component" value="Unassembled WGS sequence"/>
</dbReference>
<proteinExistence type="predicted"/>
<comment type="caution">
    <text evidence="1">The sequence shown here is derived from an EMBL/GenBank/DDBJ whole genome shotgun (WGS) entry which is preliminary data.</text>
</comment>
<organism evidence="1 2">
    <name type="scientific">Mycolicibacterium conceptionense</name>
    <dbReference type="NCBI Taxonomy" id="451644"/>
    <lineage>
        <taxon>Bacteria</taxon>
        <taxon>Bacillati</taxon>
        <taxon>Actinomycetota</taxon>
        <taxon>Actinomycetes</taxon>
        <taxon>Mycobacteriales</taxon>
        <taxon>Mycobacteriaceae</taxon>
        <taxon>Mycolicibacterium</taxon>
    </lineage>
</organism>
<reference evidence="1 2" key="1">
    <citation type="submission" date="2015-06" db="EMBL/GenBank/DDBJ databases">
        <title>Genome sequence of Mycobacterium conceptionense strain MLE.</title>
        <authorList>
            <person name="Greninger A.L."/>
            <person name="Cunningham G."/>
            <person name="Chiu C.Y."/>
            <person name="Miller S."/>
        </authorList>
    </citation>
    <scope>NUCLEOTIDE SEQUENCE [LARGE SCALE GENOMIC DNA]</scope>
    <source>
        <strain evidence="1 2">MLE</strain>
    </source>
</reference>
<sequence>MRLVRNVPRRGCGMTVYIAGPMSDLPDSNYPAFNAVAKKLRAQGIDVRNPAENDAGSTGGTWEHYMRLGLRQLLECDEIMLLPGWRNSRGARIEHHIACELRMTVTEWSA</sequence>
<dbReference type="AlphaFoldDB" id="A0A0J8U4B4"/>
<accession>A0A0J8U4B4</accession>
<dbReference type="SUPFAM" id="SSF52309">
    <property type="entry name" value="N-(deoxy)ribosyltransferase-like"/>
    <property type="match status" value="1"/>
</dbReference>
<evidence type="ECO:0000313" key="2">
    <source>
        <dbReference type="Proteomes" id="UP000037594"/>
    </source>
</evidence>
<dbReference type="Gene3D" id="3.40.50.10400">
    <property type="entry name" value="Hypothetical protein PA1492"/>
    <property type="match status" value="1"/>
</dbReference>
<protein>
    <recommendedName>
        <fullName evidence="3">DUF4406 domain-containing protein</fullName>
    </recommendedName>
</protein>
<dbReference type="Pfam" id="PF14359">
    <property type="entry name" value="DUF4406"/>
    <property type="match status" value="1"/>
</dbReference>
<gene>
    <name evidence="1" type="ORF">ACT17_20635</name>
</gene>
<evidence type="ECO:0008006" key="3">
    <source>
        <dbReference type="Google" id="ProtNLM"/>
    </source>
</evidence>
<dbReference type="PATRIC" id="fig|451644.5.peg.4265"/>
<evidence type="ECO:0000313" key="1">
    <source>
        <dbReference type="EMBL" id="KMV16373.1"/>
    </source>
</evidence>
<dbReference type="EMBL" id="LFOD01000021">
    <property type="protein sequence ID" value="KMV16373.1"/>
    <property type="molecule type" value="Genomic_DNA"/>
</dbReference>
<name>A0A0J8U4B4_9MYCO</name>